<dbReference type="InterPro" id="IPR040442">
    <property type="entry name" value="Pyrv_kinase-like_dom_sf"/>
</dbReference>
<dbReference type="RefSeq" id="WP_110449908.1">
    <property type="nucleotide sequence ID" value="NZ_CP029479.1"/>
</dbReference>
<feature type="binding site" evidence="5 8">
    <location>
        <position position="51"/>
    </location>
    <ligand>
        <name>Mg(2+)</name>
        <dbReference type="ChEBI" id="CHEBI:18420"/>
    </ligand>
</feature>
<proteinExistence type="inferred from homology"/>
<dbReference type="NCBIfam" id="NF001452">
    <property type="entry name" value="PRK00311.1"/>
    <property type="match status" value="1"/>
</dbReference>
<dbReference type="GO" id="GO:0000287">
    <property type="term" value="F:magnesium ion binding"/>
    <property type="evidence" value="ECO:0007669"/>
    <property type="project" value="TreeGrafter"/>
</dbReference>
<evidence type="ECO:0000313" key="9">
    <source>
        <dbReference type="EMBL" id="AWM77341.1"/>
    </source>
</evidence>
<dbReference type="UniPathway" id="UPA00028">
    <property type="reaction ID" value="UER00003"/>
</dbReference>
<evidence type="ECO:0000256" key="3">
    <source>
        <dbReference type="ARBA" id="ARBA00022655"/>
    </source>
</evidence>
<keyword evidence="10" id="KW-1185">Reference proteome</keyword>
<sequence length="287" mass="30234">MSAHGSAAEGRITVRDIRQRKGGAPLVCLTAYTAPMAELLDPFCDILLVGDSVGMVVHGLPSTVGVTLDMMILHGRAVMRGSRRAMVVVDLPFGSCEGAPEAAFANAVRVLQETGAHAVKIECAPAVLGNVRYLVERGVPVMGHVGLRPQAVLAEGGFRARGREAEERLQVLSEMRGAIEAGVFALVVEGVAEALASEITTQCPVPTIGIGASAACDGQILVTEDMLGLFERSPRFVRRYGDLRGLVSSAVERYAADVAARRFPGSGETYFSARRKLGVPPVDIPAG</sequence>
<dbReference type="OrthoDB" id="9781789at2"/>
<dbReference type="Gene3D" id="3.20.20.60">
    <property type="entry name" value="Phosphoenolpyruvate-binding domains"/>
    <property type="match status" value="1"/>
</dbReference>
<gene>
    <name evidence="5 9" type="primary">panB</name>
    <name evidence="9" type="ORF">HYN04_05915</name>
</gene>
<dbReference type="GO" id="GO:0032259">
    <property type="term" value="P:methylation"/>
    <property type="evidence" value="ECO:0007669"/>
    <property type="project" value="UniProtKB-KW"/>
</dbReference>
<feature type="binding site" evidence="5 7">
    <location>
        <position position="90"/>
    </location>
    <ligand>
        <name>3-methyl-2-oxobutanoate</name>
        <dbReference type="ChEBI" id="CHEBI:11851"/>
    </ligand>
</feature>
<dbReference type="PIRSF" id="PIRSF000388">
    <property type="entry name" value="Pantoate_hydroxy_MeTrfase"/>
    <property type="match status" value="1"/>
</dbReference>
<dbReference type="Pfam" id="PF02548">
    <property type="entry name" value="Pantoate_transf"/>
    <property type="match status" value="1"/>
</dbReference>
<evidence type="ECO:0000256" key="6">
    <source>
        <dbReference type="PIRSR" id="PIRSR000388-1"/>
    </source>
</evidence>
<feature type="binding site" evidence="5 8">
    <location>
        <position position="122"/>
    </location>
    <ligand>
        <name>Mg(2+)</name>
        <dbReference type="ChEBI" id="CHEBI:18420"/>
    </ligand>
</feature>
<keyword evidence="5" id="KW-0963">Cytoplasm</keyword>
<dbReference type="CDD" id="cd06557">
    <property type="entry name" value="KPHMT-like"/>
    <property type="match status" value="1"/>
</dbReference>
<keyword evidence="5 8" id="KW-0479">Metal-binding</keyword>
<dbReference type="NCBIfam" id="TIGR00222">
    <property type="entry name" value="panB"/>
    <property type="match status" value="1"/>
</dbReference>
<dbReference type="KEGG" id="phb:HYN04_05915"/>
<feature type="binding site" evidence="5 7">
    <location>
        <begin position="51"/>
        <end position="52"/>
    </location>
    <ligand>
        <name>3-methyl-2-oxobutanoate</name>
        <dbReference type="ChEBI" id="CHEBI:11851"/>
    </ligand>
</feature>
<name>A0A2Z3HVF5_9CAUL</name>
<comment type="cofactor">
    <cofactor evidence="5 8">
        <name>Mg(2+)</name>
        <dbReference type="ChEBI" id="CHEBI:18420"/>
    </cofactor>
    <text evidence="5 8">Binds 1 Mg(2+) ion per subunit.</text>
</comment>
<accession>A0A2Z3HVF5</accession>
<comment type="subunit">
    <text evidence="2 5">Homodecamer; pentamer of dimers.</text>
</comment>
<dbReference type="EC" id="2.1.2.11" evidence="5"/>
<dbReference type="PANTHER" id="PTHR20881:SF0">
    <property type="entry name" value="3-METHYL-2-OXOBUTANOATE HYDROXYMETHYLTRANSFERASE"/>
    <property type="match status" value="1"/>
</dbReference>
<evidence type="ECO:0000256" key="2">
    <source>
        <dbReference type="ARBA" id="ARBA00011424"/>
    </source>
</evidence>
<evidence type="ECO:0000256" key="7">
    <source>
        <dbReference type="PIRSR" id="PIRSR000388-2"/>
    </source>
</evidence>
<dbReference type="GO" id="GO:0008168">
    <property type="term" value="F:methyltransferase activity"/>
    <property type="evidence" value="ECO:0007669"/>
    <property type="project" value="UniProtKB-KW"/>
</dbReference>
<evidence type="ECO:0000256" key="8">
    <source>
        <dbReference type="PIRSR" id="PIRSR000388-3"/>
    </source>
</evidence>
<dbReference type="PANTHER" id="PTHR20881">
    <property type="entry name" value="3-METHYL-2-OXOBUTANOATE HYDROXYMETHYLTRANSFERASE"/>
    <property type="match status" value="1"/>
</dbReference>
<dbReference type="InterPro" id="IPR015813">
    <property type="entry name" value="Pyrv/PenolPyrv_kinase-like_dom"/>
</dbReference>
<keyword evidence="5 8" id="KW-0460">Magnesium</keyword>
<keyword evidence="4 5" id="KW-0808">Transferase</keyword>
<feature type="active site" description="Proton acceptor" evidence="5 6">
    <location>
        <position position="189"/>
    </location>
</feature>
<dbReference type="GO" id="GO:0015940">
    <property type="term" value="P:pantothenate biosynthetic process"/>
    <property type="evidence" value="ECO:0007669"/>
    <property type="project" value="UniProtKB-UniRule"/>
</dbReference>
<dbReference type="GO" id="GO:0003864">
    <property type="term" value="F:3-methyl-2-oxobutanoate hydroxymethyltransferase activity"/>
    <property type="evidence" value="ECO:0007669"/>
    <property type="project" value="UniProtKB-UniRule"/>
</dbReference>
<evidence type="ECO:0000256" key="5">
    <source>
        <dbReference type="HAMAP-Rule" id="MF_00156"/>
    </source>
</evidence>
<comment type="catalytic activity">
    <reaction evidence="5">
        <text>(6R)-5,10-methylene-5,6,7,8-tetrahydrofolate + 3-methyl-2-oxobutanoate + H2O = 2-dehydropantoate + (6S)-5,6,7,8-tetrahydrofolate</text>
        <dbReference type="Rhea" id="RHEA:11824"/>
        <dbReference type="ChEBI" id="CHEBI:11561"/>
        <dbReference type="ChEBI" id="CHEBI:11851"/>
        <dbReference type="ChEBI" id="CHEBI:15377"/>
        <dbReference type="ChEBI" id="CHEBI:15636"/>
        <dbReference type="ChEBI" id="CHEBI:57453"/>
        <dbReference type="EC" id="2.1.2.11"/>
    </reaction>
</comment>
<protein>
    <recommendedName>
        <fullName evidence="5">3-methyl-2-oxobutanoate hydroxymethyltransferase</fullName>
        <ecNumber evidence="5">2.1.2.11</ecNumber>
    </recommendedName>
    <alternativeName>
        <fullName evidence="5">Ketopantoate hydroxymethyltransferase</fullName>
        <shortName evidence="5">KPHMT</shortName>
    </alternativeName>
</protein>
<dbReference type="SUPFAM" id="SSF51621">
    <property type="entry name" value="Phosphoenolpyruvate/pyruvate domain"/>
    <property type="match status" value="1"/>
</dbReference>
<keyword evidence="3 5" id="KW-0566">Pantothenate biosynthesis</keyword>
<keyword evidence="9" id="KW-0489">Methyltransferase</keyword>
<evidence type="ECO:0000256" key="1">
    <source>
        <dbReference type="ARBA" id="ARBA00008676"/>
    </source>
</evidence>
<evidence type="ECO:0000313" key="10">
    <source>
        <dbReference type="Proteomes" id="UP000247763"/>
    </source>
</evidence>
<feature type="binding site" evidence="5 8">
    <location>
        <position position="90"/>
    </location>
    <ligand>
        <name>Mg(2+)</name>
        <dbReference type="ChEBI" id="CHEBI:18420"/>
    </ligand>
</feature>
<comment type="pathway">
    <text evidence="5">Cofactor biosynthesis; (R)-pantothenate biosynthesis; (R)-pantoate from 3-methyl-2-oxobutanoate: step 1/2.</text>
</comment>
<dbReference type="Proteomes" id="UP000247763">
    <property type="component" value="Chromosome"/>
</dbReference>
<feature type="binding site" evidence="5 7">
    <location>
        <position position="120"/>
    </location>
    <ligand>
        <name>3-methyl-2-oxobutanoate</name>
        <dbReference type="ChEBI" id="CHEBI:11851"/>
    </ligand>
</feature>
<dbReference type="InterPro" id="IPR003700">
    <property type="entry name" value="Pantoate_hydroxy_MeTrfase"/>
</dbReference>
<organism evidence="9 10">
    <name type="scientific">Phenylobacterium parvum</name>
    <dbReference type="NCBI Taxonomy" id="2201350"/>
    <lineage>
        <taxon>Bacteria</taxon>
        <taxon>Pseudomonadati</taxon>
        <taxon>Pseudomonadota</taxon>
        <taxon>Alphaproteobacteria</taxon>
        <taxon>Caulobacterales</taxon>
        <taxon>Caulobacteraceae</taxon>
        <taxon>Phenylobacterium</taxon>
    </lineage>
</organism>
<reference evidence="10" key="1">
    <citation type="submission" date="2018-05" db="EMBL/GenBank/DDBJ databases">
        <title>Genome sequencing of Phenylobacterium sp. HYN0004.</title>
        <authorList>
            <person name="Yi H."/>
            <person name="Baek C."/>
        </authorList>
    </citation>
    <scope>NUCLEOTIDE SEQUENCE [LARGE SCALE GENOMIC DNA]</scope>
    <source>
        <strain evidence="10">HYN0004</strain>
    </source>
</reference>
<dbReference type="HAMAP" id="MF_00156">
    <property type="entry name" value="PanB"/>
    <property type="match status" value="1"/>
</dbReference>
<dbReference type="AlphaFoldDB" id="A0A2Z3HVF5"/>
<dbReference type="GO" id="GO:0005737">
    <property type="term" value="C:cytoplasm"/>
    <property type="evidence" value="ECO:0007669"/>
    <property type="project" value="UniProtKB-SubCell"/>
</dbReference>
<comment type="function">
    <text evidence="5">Catalyzes the reversible reaction in which hydroxymethyl group from 5,10-methylenetetrahydrofolate is transferred onto alpha-ketoisovalerate to form ketopantoate.</text>
</comment>
<comment type="subcellular location">
    <subcellularLocation>
        <location evidence="5">Cytoplasm</location>
    </subcellularLocation>
</comment>
<comment type="similarity">
    <text evidence="1 5">Belongs to the PanB family.</text>
</comment>
<evidence type="ECO:0000256" key="4">
    <source>
        <dbReference type="ARBA" id="ARBA00022679"/>
    </source>
</evidence>
<dbReference type="EMBL" id="CP029479">
    <property type="protein sequence ID" value="AWM77341.1"/>
    <property type="molecule type" value="Genomic_DNA"/>
</dbReference>